<dbReference type="EMBL" id="DNAN01000094">
    <property type="protein sequence ID" value="HAW74624.1"/>
    <property type="molecule type" value="Genomic_DNA"/>
</dbReference>
<comment type="caution">
    <text evidence="1">The sequence shown here is derived from an EMBL/GenBank/DDBJ whole genome shotgun (WGS) entry which is preliminary data.</text>
</comment>
<gene>
    <name evidence="1" type="ORF">DCW74_02695</name>
</gene>
<accession>A0A350P007</accession>
<proteinExistence type="predicted"/>
<dbReference type="Proteomes" id="UP000263517">
    <property type="component" value="Unassembled WGS sequence"/>
</dbReference>
<evidence type="ECO:0000313" key="1">
    <source>
        <dbReference type="EMBL" id="HAW74624.1"/>
    </source>
</evidence>
<dbReference type="InterPro" id="IPR054438">
    <property type="entry name" value="Struct_cement_gp24/gp6"/>
</dbReference>
<organism evidence="1 2">
    <name type="scientific">Alteromonas australica</name>
    <dbReference type="NCBI Taxonomy" id="589873"/>
    <lineage>
        <taxon>Bacteria</taxon>
        <taxon>Pseudomonadati</taxon>
        <taxon>Pseudomonadota</taxon>
        <taxon>Gammaproteobacteria</taxon>
        <taxon>Alteromonadales</taxon>
        <taxon>Alteromonadaceae</taxon>
        <taxon>Alteromonas/Salinimonas group</taxon>
        <taxon>Alteromonas</taxon>
    </lineage>
</organism>
<sequence length="170" mass="17710">MALKTDRSTLQTDISFFMNETATRGGIACVSTAGSGSAMDQGAALVTYAANPSGKVPVGLLLNDMVNIDLTRQHLNQHKDEVQKGGKVTLLQKGTVVTDDIIGTPTAGALAYLAHSGNISASWVGTDQSDHTGSSKVVGRFLGTKDEDGYAKVYIDLPNTARPSGGQIAE</sequence>
<reference evidence="1 2" key="1">
    <citation type="journal article" date="2018" name="Nat. Biotechnol.">
        <title>A standardized bacterial taxonomy based on genome phylogeny substantially revises the tree of life.</title>
        <authorList>
            <person name="Parks D.H."/>
            <person name="Chuvochina M."/>
            <person name="Waite D.W."/>
            <person name="Rinke C."/>
            <person name="Skarshewski A."/>
            <person name="Chaumeil P.A."/>
            <person name="Hugenholtz P."/>
        </authorList>
    </citation>
    <scope>NUCLEOTIDE SEQUENCE [LARGE SCALE GENOMIC DNA]</scope>
    <source>
        <strain evidence="1">UBA11978</strain>
    </source>
</reference>
<protein>
    <submittedName>
        <fullName evidence="1">Uncharacterized protein</fullName>
    </submittedName>
</protein>
<dbReference type="AlphaFoldDB" id="A0A350P007"/>
<name>A0A350P007_9ALTE</name>
<dbReference type="Pfam" id="PF22758">
    <property type="entry name" value="Phage_cement"/>
    <property type="match status" value="1"/>
</dbReference>
<evidence type="ECO:0000313" key="2">
    <source>
        <dbReference type="Proteomes" id="UP000263517"/>
    </source>
</evidence>